<proteinExistence type="predicted"/>
<dbReference type="AlphaFoldDB" id="A0A1I8AFI6"/>
<feature type="compositionally biased region" description="Basic and acidic residues" evidence="1">
    <location>
        <begin position="65"/>
        <end position="82"/>
    </location>
</feature>
<organism evidence="2 3">
    <name type="scientific">Steinernema glaseri</name>
    <dbReference type="NCBI Taxonomy" id="37863"/>
    <lineage>
        <taxon>Eukaryota</taxon>
        <taxon>Metazoa</taxon>
        <taxon>Ecdysozoa</taxon>
        <taxon>Nematoda</taxon>
        <taxon>Chromadorea</taxon>
        <taxon>Rhabditida</taxon>
        <taxon>Tylenchina</taxon>
        <taxon>Panagrolaimomorpha</taxon>
        <taxon>Strongyloidoidea</taxon>
        <taxon>Steinernematidae</taxon>
        <taxon>Steinernema</taxon>
    </lineage>
</organism>
<protein>
    <submittedName>
        <fullName evidence="3">Uncharacterized protein</fullName>
    </submittedName>
</protein>
<evidence type="ECO:0000256" key="1">
    <source>
        <dbReference type="SAM" id="MobiDB-lite"/>
    </source>
</evidence>
<reference evidence="3" key="1">
    <citation type="submission" date="2016-11" db="UniProtKB">
        <authorList>
            <consortium name="WormBaseParasite"/>
        </authorList>
    </citation>
    <scope>IDENTIFICATION</scope>
</reference>
<name>A0A1I8AFI6_9BILA</name>
<keyword evidence="2" id="KW-1185">Reference proteome</keyword>
<evidence type="ECO:0000313" key="2">
    <source>
        <dbReference type="Proteomes" id="UP000095287"/>
    </source>
</evidence>
<dbReference type="WBParaSite" id="L893_g5251.t1">
    <property type="protein sequence ID" value="L893_g5251.t1"/>
    <property type="gene ID" value="L893_g5251"/>
</dbReference>
<feature type="region of interest" description="Disordered" evidence="1">
    <location>
        <begin position="1"/>
        <end position="100"/>
    </location>
</feature>
<accession>A0A1I8AFI6</accession>
<feature type="compositionally biased region" description="Basic residues" evidence="1">
    <location>
        <begin position="26"/>
        <end position="64"/>
    </location>
</feature>
<sequence>MAQTVHKSARQVLDRRRRRGQPDVLRHRKGHSAQRRQCRRRRHRLALLHRRHGLPLGRNRRRPLHDHLQRDDQEMPRDRCEGDGASCGLGGHVPEPVEPLTDGYLRIRPKNLERRNIW</sequence>
<dbReference type="Proteomes" id="UP000095287">
    <property type="component" value="Unplaced"/>
</dbReference>
<evidence type="ECO:0000313" key="3">
    <source>
        <dbReference type="WBParaSite" id="L893_g5251.t1"/>
    </source>
</evidence>